<comment type="similarity">
    <text evidence="2">Belongs to the binding-protein-dependent transport system permease family. CysTW subfamily.</text>
</comment>
<dbReference type="SUPFAM" id="SSF161098">
    <property type="entry name" value="MetI-like"/>
    <property type="match status" value="2"/>
</dbReference>
<evidence type="ECO:0000313" key="10">
    <source>
        <dbReference type="EMBL" id="MCO5959643.1"/>
    </source>
</evidence>
<feature type="transmembrane region" description="Helical" evidence="8">
    <location>
        <begin position="24"/>
        <end position="44"/>
    </location>
</feature>
<dbReference type="PANTHER" id="PTHR42929:SF5">
    <property type="entry name" value="ABC TRANSPORTER PERMEASE PROTEIN"/>
    <property type="match status" value="1"/>
</dbReference>
<accession>A0AAJ1C2G6</accession>
<proteinExistence type="inferred from homology"/>
<dbReference type="CDD" id="cd06261">
    <property type="entry name" value="TM_PBP2"/>
    <property type="match status" value="2"/>
</dbReference>
<keyword evidence="7 8" id="KW-0472">Membrane</keyword>
<keyword evidence="4" id="KW-1003">Cell membrane</keyword>
<feature type="transmembrane region" description="Helical" evidence="8">
    <location>
        <begin position="155"/>
        <end position="178"/>
    </location>
</feature>
<dbReference type="GO" id="GO:0055085">
    <property type="term" value="P:transmembrane transport"/>
    <property type="evidence" value="ECO:0007669"/>
    <property type="project" value="InterPro"/>
</dbReference>
<comment type="caution">
    <text evidence="10">The sequence shown here is derived from an EMBL/GenBank/DDBJ whole genome shotgun (WGS) entry which is preliminary data.</text>
</comment>
<feature type="transmembrane region" description="Helical" evidence="8">
    <location>
        <begin position="301"/>
        <end position="319"/>
    </location>
</feature>
<gene>
    <name evidence="10" type="ORF">NBH21_22975</name>
</gene>
<evidence type="ECO:0000256" key="4">
    <source>
        <dbReference type="ARBA" id="ARBA00022475"/>
    </source>
</evidence>
<feature type="transmembrane region" description="Helical" evidence="8">
    <location>
        <begin position="216"/>
        <end position="239"/>
    </location>
</feature>
<keyword evidence="5 8" id="KW-0812">Transmembrane</keyword>
<evidence type="ECO:0000259" key="9">
    <source>
        <dbReference type="PROSITE" id="PS50928"/>
    </source>
</evidence>
<evidence type="ECO:0000256" key="1">
    <source>
        <dbReference type="ARBA" id="ARBA00004651"/>
    </source>
</evidence>
<evidence type="ECO:0000256" key="5">
    <source>
        <dbReference type="ARBA" id="ARBA00022692"/>
    </source>
</evidence>
<evidence type="ECO:0000256" key="8">
    <source>
        <dbReference type="RuleBase" id="RU363032"/>
    </source>
</evidence>
<dbReference type="AlphaFoldDB" id="A0AAJ1C2G6"/>
<name>A0AAJ1C2G6_9HYPH</name>
<feature type="transmembrane region" description="Helical" evidence="8">
    <location>
        <begin position="396"/>
        <end position="415"/>
    </location>
</feature>
<dbReference type="InterPro" id="IPR035906">
    <property type="entry name" value="MetI-like_sf"/>
</dbReference>
<feature type="transmembrane region" description="Helical" evidence="8">
    <location>
        <begin position="340"/>
        <end position="361"/>
    </location>
</feature>
<feature type="transmembrane region" description="Helical" evidence="8">
    <location>
        <begin position="113"/>
        <end position="135"/>
    </location>
</feature>
<feature type="transmembrane region" description="Helical" evidence="8">
    <location>
        <begin position="190"/>
        <end position="210"/>
    </location>
</feature>
<evidence type="ECO:0000313" key="11">
    <source>
        <dbReference type="Proteomes" id="UP001155380"/>
    </source>
</evidence>
<sequence>MTMAATSPAPATARRLSGLVKAGPFWLAVPGLTFILIFFLVPTVELMSISFFDKAGSLTLATYSKITASSVYLRVLSTTFSVAFQVTLWCLLLGYPLAYWLSGMPGRRQRVMLMFVLLPYWTSALVKNFAWLVLLGRNGIVAAGMEKLGLPGGDALLFSRATVIFAMVHTMLPLAVVTMMPTMNQIDRRLTMAAETLGATGAQAFWQVFFHLSARGVATAGLLVFVSSLGFFITPTLVGGPKDTMISQLIITQINQLQNWKFGSALAVMLVVSSLLTIFVYDRLFGLSSIAGESRRGAADGRWRRFGLAVTGALGRFFAMGETFARRNLRGVSGRGVLSAYGWLVVTLLLFPIVGVIPMAFTEAEFLSFPPVGFSLRWFEAYFTSPVWVSATLRSFGIGFATAIITVIVAGFAALGLARSKSRLSGLAFLVFMAPMVVPPIVIAISLFYLFASLSMIATDSAIAIGHSVIALPIVFVILLATFKEHDWRLDQAAATLGATRLQIARRITFPMVKAGLVVGFVTGFLQSFEELTVALFIGGGLKTTLPKQMWDDITLSVNPRIAAASVCVLFVVVILFAAIEYFQRPKGGAARR</sequence>
<dbReference type="Proteomes" id="UP001155380">
    <property type="component" value="Unassembled WGS sequence"/>
</dbReference>
<feature type="transmembrane region" description="Helical" evidence="8">
    <location>
        <begin position="82"/>
        <end position="101"/>
    </location>
</feature>
<feature type="transmembrane region" description="Helical" evidence="8">
    <location>
        <begin position="260"/>
        <end position="281"/>
    </location>
</feature>
<dbReference type="GO" id="GO:0005886">
    <property type="term" value="C:plasma membrane"/>
    <property type="evidence" value="ECO:0007669"/>
    <property type="project" value="UniProtKB-SubCell"/>
</dbReference>
<dbReference type="Pfam" id="PF00528">
    <property type="entry name" value="BPD_transp_1"/>
    <property type="match status" value="2"/>
</dbReference>
<dbReference type="RefSeq" id="WP_250913129.1">
    <property type="nucleotide sequence ID" value="NZ_JAMXLX010000010.1"/>
</dbReference>
<dbReference type="PROSITE" id="PS50928">
    <property type="entry name" value="ABC_TM1"/>
    <property type="match status" value="2"/>
</dbReference>
<dbReference type="EMBL" id="JAMXLX010000010">
    <property type="protein sequence ID" value="MCO5959643.1"/>
    <property type="molecule type" value="Genomic_DNA"/>
</dbReference>
<feature type="domain" description="ABC transmembrane type-1" evidence="9">
    <location>
        <begin position="392"/>
        <end position="581"/>
    </location>
</feature>
<dbReference type="InterPro" id="IPR000515">
    <property type="entry name" value="MetI-like"/>
</dbReference>
<evidence type="ECO:0000256" key="6">
    <source>
        <dbReference type="ARBA" id="ARBA00022989"/>
    </source>
</evidence>
<dbReference type="Gene3D" id="1.10.3720.10">
    <property type="entry name" value="MetI-like"/>
    <property type="match status" value="2"/>
</dbReference>
<dbReference type="PANTHER" id="PTHR42929">
    <property type="entry name" value="INNER MEMBRANE ABC TRANSPORTER PERMEASE PROTEIN YDCU-RELATED-RELATED"/>
    <property type="match status" value="1"/>
</dbReference>
<feature type="transmembrane region" description="Helical" evidence="8">
    <location>
        <begin position="562"/>
        <end position="583"/>
    </location>
</feature>
<keyword evidence="6 8" id="KW-1133">Transmembrane helix</keyword>
<feature type="domain" description="ABC transmembrane type-1" evidence="9">
    <location>
        <begin position="76"/>
        <end position="281"/>
    </location>
</feature>
<keyword evidence="3 8" id="KW-0813">Transport</keyword>
<evidence type="ECO:0000256" key="3">
    <source>
        <dbReference type="ARBA" id="ARBA00022448"/>
    </source>
</evidence>
<protein>
    <submittedName>
        <fullName evidence="10">ABC transporter permease subunit</fullName>
    </submittedName>
</protein>
<feature type="transmembrane region" description="Helical" evidence="8">
    <location>
        <begin position="427"/>
        <end position="451"/>
    </location>
</feature>
<reference evidence="10" key="1">
    <citation type="submission" date="2022-06" db="EMBL/GenBank/DDBJ databases">
        <authorList>
            <person name="Sun Q."/>
        </authorList>
    </citation>
    <scope>NUCLEOTIDE SEQUENCE</scope>
    <source>
        <strain evidence="10">S101</strain>
    </source>
</reference>
<organism evidence="10 11">
    <name type="scientific">Ciceribacter sichuanensis</name>
    <dbReference type="NCBI Taxonomy" id="2949647"/>
    <lineage>
        <taxon>Bacteria</taxon>
        <taxon>Pseudomonadati</taxon>
        <taxon>Pseudomonadota</taxon>
        <taxon>Alphaproteobacteria</taxon>
        <taxon>Hyphomicrobiales</taxon>
        <taxon>Rhizobiaceae</taxon>
        <taxon>Ciceribacter</taxon>
    </lineage>
</organism>
<evidence type="ECO:0000256" key="2">
    <source>
        <dbReference type="ARBA" id="ARBA00007069"/>
    </source>
</evidence>
<evidence type="ECO:0000256" key="7">
    <source>
        <dbReference type="ARBA" id="ARBA00023136"/>
    </source>
</evidence>
<feature type="transmembrane region" description="Helical" evidence="8">
    <location>
        <begin position="463"/>
        <end position="483"/>
    </location>
</feature>
<comment type="subcellular location">
    <subcellularLocation>
        <location evidence="1 8">Cell membrane</location>
        <topology evidence="1 8">Multi-pass membrane protein</topology>
    </subcellularLocation>
</comment>
<feature type="transmembrane region" description="Helical" evidence="8">
    <location>
        <begin position="515"/>
        <end position="542"/>
    </location>
</feature>